<name>A0A3S9UXG9_9BACL</name>
<evidence type="ECO:0000313" key="1">
    <source>
        <dbReference type="EMBL" id="AZS15016.1"/>
    </source>
</evidence>
<dbReference type="InterPro" id="IPR027417">
    <property type="entry name" value="P-loop_NTPase"/>
</dbReference>
<keyword evidence="1" id="KW-0418">Kinase</keyword>
<reference evidence="2" key="1">
    <citation type="submission" date="2018-12" db="EMBL/GenBank/DDBJ databases">
        <title>Complete genome sequence of Paenibacillus sp. MBLB1234.</title>
        <authorList>
            <person name="Nam Y.-D."/>
            <person name="Kang J."/>
            <person name="Chung W.-H."/>
            <person name="Park Y.S."/>
        </authorList>
    </citation>
    <scope>NUCLEOTIDE SEQUENCE [LARGE SCALE GENOMIC DNA]</scope>
    <source>
        <strain evidence="2">MBLB1234</strain>
    </source>
</reference>
<gene>
    <name evidence="1" type="ORF">EI981_11455</name>
</gene>
<dbReference type="OrthoDB" id="193997at2"/>
<dbReference type="GO" id="GO:0016301">
    <property type="term" value="F:kinase activity"/>
    <property type="evidence" value="ECO:0007669"/>
    <property type="project" value="UniProtKB-KW"/>
</dbReference>
<dbReference type="AlphaFoldDB" id="A0A3S9UXG9"/>
<dbReference type="EMBL" id="CP034346">
    <property type="protein sequence ID" value="AZS15016.1"/>
    <property type="molecule type" value="Genomic_DNA"/>
</dbReference>
<dbReference type="KEGG" id="plut:EI981_11455"/>
<keyword evidence="2" id="KW-1185">Reference proteome</keyword>
<dbReference type="RefSeq" id="WP_126998215.1">
    <property type="nucleotide sequence ID" value="NZ_CP034346.1"/>
</dbReference>
<sequence>MKLVILFGPQAVGKMTVGHELEKITNLKLFHNHMTIELVTPFFSYGSETGKRLVNLFREEIFEEVSKSDLPGLIFTYVWAFDLAGDWEYIDRISKKFESRGAEIYYVELEADLEERLERNKTPHRLEHKPTKRNITRSEQDLISTMEKYRLNSHVGEIQKSNYFRINNTNLSANEVAKIIKEKFEL</sequence>
<keyword evidence="1" id="KW-0808">Transferase</keyword>
<proteinExistence type="predicted"/>
<accession>A0A3S9UXG9</accession>
<protein>
    <submittedName>
        <fullName evidence="1">Shikimate kinase</fullName>
    </submittedName>
</protein>
<evidence type="ECO:0000313" key="2">
    <source>
        <dbReference type="Proteomes" id="UP000270678"/>
    </source>
</evidence>
<organism evidence="1 2">
    <name type="scientific">Paenibacillus lutimineralis</name>
    <dbReference type="NCBI Taxonomy" id="2707005"/>
    <lineage>
        <taxon>Bacteria</taxon>
        <taxon>Bacillati</taxon>
        <taxon>Bacillota</taxon>
        <taxon>Bacilli</taxon>
        <taxon>Bacillales</taxon>
        <taxon>Paenibacillaceae</taxon>
        <taxon>Paenibacillus</taxon>
    </lineage>
</organism>
<dbReference type="Gene3D" id="3.40.50.300">
    <property type="entry name" value="P-loop containing nucleotide triphosphate hydrolases"/>
    <property type="match status" value="1"/>
</dbReference>
<dbReference type="SUPFAM" id="SSF52540">
    <property type="entry name" value="P-loop containing nucleoside triphosphate hydrolases"/>
    <property type="match status" value="1"/>
</dbReference>
<dbReference type="Proteomes" id="UP000270678">
    <property type="component" value="Chromosome"/>
</dbReference>